<evidence type="ECO:0000313" key="10">
    <source>
        <dbReference type="EMBL" id="BET02582.1"/>
    </source>
</evidence>
<gene>
    <name evidence="10" type="ORF">NTJ_15400</name>
</gene>
<protein>
    <recommendedName>
        <fullName evidence="6">Kinesin-like protein</fullName>
    </recommendedName>
</protein>
<accession>A0ABN7BDY1</accession>
<evidence type="ECO:0000256" key="1">
    <source>
        <dbReference type="ARBA" id="ARBA00004245"/>
    </source>
</evidence>
<keyword evidence="3 5" id="KW-0067">ATP-binding</keyword>
<keyword evidence="4" id="KW-0206">Cytoskeleton</keyword>
<dbReference type="Pfam" id="PF00225">
    <property type="entry name" value="Kinesin"/>
    <property type="match status" value="1"/>
</dbReference>
<evidence type="ECO:0000313" key="11">
    <source>
        <dbReference type="Proteomes" id="UP001307889"/>
    </source>
</evidence>
<keyword evidence="11" id="KW-1185">Reference proteome</keyword>
<evidence type="ECO:0000256" key="7">
    <source>
        <dbReference type="SAM" id="Coils"/>
    </source>
</evidence>
<keyword evidence="6" id="KW-0493">Microtubule</keyword>
<comment type="subcellular location">
    <subcellularLocation>
        <location evidence="1">Cytoplasm</location>
        <location evidence="1">Cytoskeleton</location>
    </subcellularLocation>
</comment>
<keyword evidence="2 5" id="KW-0547">Nucleotide-binding</keyword>
<dbReference type="Gene3D" id="3.40.850.10">
    <property type="entry name" value="Kinesin motor domain"/>
    <property type="match status" value="1"/>
</dbReference>
<feature type="coiled-coil region" evidence="7">
    <location>
        <begin position="429"/>
        <end position="485"/>
    </location>
</feature>
<dbReference type="PANTHER" id="PTHR47968:SF65">
    <property type="entry name" value="KINESIN MOTOR DOMAIN-CONTAINING PROTEIN"/>
    <property type="match status" value="1"/>
</dbReference>
<feature type="region of interest" description="Disordered" evidence="8">
    <location>
        <begin position="753"/>
        <end position="788"/>
    </location>
</feature>
<dbReference type="PROSITE" id="PS50067">
    <property type="entry name" value="KINESIN_MOTOR_2"/>
    <property type="match status" value="1"/>
</dbReference>
<dbReference type="InterPro" id="IPR036961">
    <property type="entry name" value="Kinesin_motor_dom_sf"/>
</dbReference>
<dbReference type="PANTHER" id="PTHR47968">
    <property type="entry name" value="CENTROMERE PROTEIN E"/>
    <property type="match status" value="1"/>
</dbReference>
<keyword evidence="4" id="KW-0963">Cytoplasm</keyword>
<proteinExistence type="inferred from homology"/>
<keyword evidence="7" id="KW-0175">Coiled coil</keyword>
<dbReference type="SMART" id="SM00129">
    <property type="entry name" value="KISc"/>
    <property type="match status" value="1"/>
</dbReference>
<dbReference type="PRINTS" id="PR00380">
    <property type="entry name" value="KINESINHEAVY"/>
</dbReference>
<evidence type="ECO:0000256" key="5">
    <source>
        <dbReference type="PROSITE-ProRule" id="PRU00283"/>
    </source>
</evidence>
<feature type="compositionally biased region" description="Low complexity" evidence="8">
    <location>
        <begin position="56"/>
        <end position="74"/>
    </location>
</feature>
<organism evidence="10 11">
    <name type="scientific">Nesidiocoris tenuis</name>
    <dbReference type="NCBI Taxonomy" id="355587"/>
    <lineage>
        <taxon>Eukaryota</taxon>
        <taxon>Metazoa</taxon>
        <taxon>Ecdysozoa</taxon>
        <taxon>Arthropoda</taxon>
        <taxon>Hexapoda</taxon>
        <taxon>Insecta</taxon>
        <taxon>Pterygota</taxon>
        <taxon>Neoptera</taxon>
        <taxon>Paraneoptera</taxon>
        <taxon>Hemiptera</taxon>
        <taxon>Heteroptera</taxon>
        <taxon>Panheteroptera</taxon>
        <taxon>Cimicomorpha</taxon>
        <taxon>Miridae</taxon>
        <taxon>Dicyphina</taxon>
        <taxon>Nesidiocoris</taxon>
    </lineage>
</organism>
<name>A0ABN7BDY1_9HEMI</name>
<evidence type="ECO:0000259" key="9">
    <source>
        <dbReference type="PROSITE" id="PS50067"/>
    </source>
</evidence>
<evidence type="ECO:0000256" key="3">
    <source>
        <dbReference type="ARBA" id="ARBA00022840"/>
    </source>
</evidence>
<dbReference type="InterPro" id="IPR001752">
    <property type="entry name" value="Kinesin_motor_dom"/>
</dbReference>
<comment type="similarity">
    <text evidence="5 6">Belongs to the TRAFAC class myosin-kinesin ATPase superfamily. Kinesin family.</text>
</comment>
<dbReference type="InterPro" id="IPR019821">
    <property type="entry name" value="Kinesin_motor_CS"/>
</dbReference>
<sequence length="801" mass="89656">MGASDRHVSVGQEWQHCQRQFVQRRTVSVTMATKRGQTALDRADAPPAKTPRRLGSKAPPAASGSKPADSADPANVQMEVFVRVRPLNARELATGSKTILRVETKTALVFDPTEDSEPFFFRGTAQKTRDLNKRVNKNMLFEFNRVFDETSTNEEVFEQTMKKVVKPVLEGYNSSVFAYGATGAGKTYTMLGTSDNPGIAYRTIVELLSQVEQLDGWRVTLGASYLEVHNENVKDLIHPASGKLQLREEGGHVLVSGLRVETIRSADQLFSLLAKGNTNRTQHATETNAESSRSHAVFQVHVRMEHVMNQVRLSKLSMIDLAGSERGSVTGYEGEHFKEGSNINKSLLALGNCINALAGGQKHVPYRDSNLTRILKDSLGGNCRTMMIANISPASSALETTYKTLNYATRARSIKSQLSQNLRTGTKSVAQYQQIINELQKKLSQAESQARGVDLTGLQEWEQKIAEVMEEKKILHQRILKLQSEERLTAWRLKHKISMVDAAVDEVISNRYKRGIEQLTLRLETFQNQIVQSKPVLLSVYEREAALVKEIESVPNLAPYLRHILDKYRYMVENVEHSMCEEHMQKINQLQAKQVEKHSNVVNTLVSLSSDFYRLLQASGHMTGKFESEYQTAIRDVDGLKAVSFAEDEYRSITENNKLLRLSLGVVHDKPDVTDEAMQAYQDTIPLKDLPTNRNKPIPLRSLPSLRQPKAPPKSSDKENGFMAKTLPSAGRVLGSRNTPIRNRDGLKAVRSKMQTERVHPYQNTTTRTRSGQAAPARQATPCNPVRMNKIVAARMPSAAR</sequence>
<dbReference type="InterPro" id="IPR027640">
    <property type="entry name" value="Kinesin-like_fam"/>
</dbReference>
<dbReference type="SUPFAM" id="SSF52540">
    <property type="entry name" value="P-loop containing nucleoside triphosphate hydrolases"/>
    <property type="match status" value="1"/>
</dbReference>
<dbReference type="EMBL" id="AP028922">
    <property type="protein sequence ID" value="BET02582.1"/>
    <property type="molecule type" value="Genomic_DNA"/>
</dbReference>
<feature type="region of interest" description="Disordered" evidence="8">
    <location>
        <begin position="35"/>
        <end position="74"/>
    </location>
</feature>
<feature type="domain" description="Kinesin motor" evidence="9">
    <location>
        <begin position="77"/>
        <end position="414"/>
    </location>
</feature>
<feature type="compositionally biased region" description="Polar residues" evidence="8">
    <location>
        <begin position="762"/>
        <end position="772"/>
    </location>
</feature>
<evidence type="ECO:0000256" key="6">
    <source>
        <dbReference type="RuleBase" id="RU000394"/>
    </source>
</evidence>
<evidence type="ECO:0000256" key="2">
    <source>
        <dbReference type="ARBA" id="ARBA00022741"/>
    </source>
</evidence>
<dbReference type="PROSITE" id="PS00411">
    <property type="entry name" value="KINESIN_MOTOR_1"/>
    <property type="match status" value="1"/>
</dbReference>
<keyword evidence="5 6" id="KW-0505">Motor protein</keyword>
<evidence type="ECO:0000256" key="8">
    <source>
        <dbReference type="SAM" id="MobiDB-lite"/>
    </source>
</evidence>
<feature type="region of interest" description="Disordered" evidence="8">
    <location>
        <begin position="687"/>
        <end position="722"/>
    </location>
</feature>
<reference evidence="10 11" key="1">
    <citation type="submission" date="2023-09" db="EMBL/GenBank/DDBJ databases">
        <title>Nesidiocoris tenuis whole genome shotgun sequence.</title>
        <authorList>
            <person name="Shibata T."/>
            <person name="Shimoda M."/>
            <person name="Kobayashi T."/>
            <person name="Uehara T."/>
        </authorList>
    </citation>
    <scope>NUCLEOTIDE SEQUENCE [LARGE SCALE GENOMIC DNA]</scope>
    <source>
        <strain evidence="10 11">Japan</strain>
    </source>
</reference>
<dbReference type="InterPro" id="IPR027417">
    <property type="entry name" value="P-loop_NTPase"/>
</dbReference>
<dbReference type="Proteomes" id="UP001307889">
    <property type="component" value="Chromosome 14"/>
</dbReference>
<feature type="binding site" evidence="5">
    <location>
        <begin position="180"/>
        <end position="187"/>
    </location>
    <ligand>
        <name>ATP</name>
        <dbReference type="ChEBI" id="CHEBI:30616"/>
    </ligand>
</feature>
<evidence type="ECO:0000256" key="4">
    <source>
        <dbReference type="ARBA" id="ARBA00023212"/>
    </source>
</evidence>